<evidence type="ECO:0000313" key="7">
    <source>
        <dbReference type="Proteomes" id="UP000030012"/>
    </source>
</evidence>
<organism evidence="6 7">
    <name type="scientific">Clostridium novyi A str. 4552</name>
    <dbReference type="NCBI Taxonomy" id="1444289"/>
    <lineage>
        <taxon>Bacteria</taxon>
        <taxon>Bacillati</taxon>
        <taxon>Bacillota</taxon>
        <taxon>Clostridia</taxon>
        <taxon>Eubacteriales</taxon>
        <taxon>Clostridiaceae</taxon>
        <taxon>Clostridium</taxon>
    </lineage>
</organism>
<keyword evidence="2" id="KW-0813">Transport</keyword>
<dbReference type="Proteomes" id="UP000030012">
    <property type="component" value="Unassembled WGS sequence"/>
</dbReference>
<evidence type="ECO:0000256" key="2">
    <source>
        <dbReference type="ARBA" id="ARBA00022448"/>
    </source>
</evidence>
<evidence type="ECO:0000313" key="6">
    <source>
        <dbReference type="EMBL" id="KGM92858.1"/>
    </source>
</evidence>
<keyword evidence="4 6" id="KW-0067">ATP-binding</keyword>
<dbReference type="RefSeq" id="WP_039256353.1">
    <property type="nucleotide sequence ID" value="NZ_JENJ01000117.1"/>
</dbReference>
<dbReference type="SMART" id="SM00382">
    <property type="entry name" value="AAA"/>
    <property type="match status" value="1"/>
</dbReference>
<comment type="similarity">
    <text evidence="1">Belongs to the ABC transporter superfamily.</text>
</comment>
<dbReference type="InterPro" id="IPR003439">
    <property type="entry name" value="ABC_transporter-like_ATP-bd"/>
</dbReference>
<dbReference type="Pfam" id="PF00005">
    <property type="entry name" value="ABC_tran"/>
    <property type="match status" value="1"/>
</dbReference>
<dbReference type="GO" id="GO:0016887">
    <property type="term" value="F:ATP hydrolysis activity"/>
    <property type="evidence" value="ECO:0007669"/>
    <property type="project" value="InterPro"/>
</dbReference>
<proteinExistence type="inferred from homology"/>
<dbReference type="SUPFAM" id="SSF52540">
    <property type="entry name" value="P-loop containing nucleoside triphosphate hydrolases"/>
    <property type="match status" value="1"/>
</dbReference>
<name>A0A0A0HWV8_CLONO</name>
<dbReference type="AlphaFoldDB" id="A0A0A0HWV8"/>
<dbReference type="InterPro" id="IPR017871">
    <property type="entry name" value="ABC_transporter-like_CS"/>
</dbReference>
<gene>
    <name evidence="6" type="ORF">Z968_13085</name>
</gene>
<dbReference type="EMBL" id="JENJ01000117">
    <property type="protein sequence ID" value="KGM92858.1"/>
    <property type="molecule type" value="Genomic_DNA"/>
</dbReference>
<dbReference type="CDD" id="cd03255">
    <property type="entry name" value="ABC_MJ0796_LolCDE_FtsE"/>
    <property type="match status" value="1"/>
</dbReference>
<dbReference type="GO" id="GO:0005524">
    <property type="term" value="F:ATP binding"/>
    <property type="evidence" value="ECO:0007669"/>
    <property type="project" value="UniProtKB-KW"/>
</dbReference>
<dbReference type="PANTHER" id="PTHR42798">
    <property type="entry name" value="LIPOPROTEIN-RELEASING SYSTEM ATP-BINDING PROTEIN LOLD"/>
    <property type="match status" value="1"/>
</dbReference>
<dbReference type="PROSITE" id="PS00211">
    <property type="entry name" value="ABC_TRANSPORTER_1"/>
    <property type="match status" value="1"/>
</dbReference>
<reference evidence="6 7" key="1">
    <citation type="submission" date="2014-01" db="EMBL/GenBank/DDBJ databases">
        <title>Plasmidome dynamics in the species complex Clostridium novyi sensu lato converts strains of independent lineages into distinctly different pathogens.</title>
        <authorList>
            <person name="Skarin H."/>
            <person name="Segerman B."/>
        </authorList>
    </citation>
    <scope>NUCLEOTIDE SEQUENCE [LARGE SCALE GENOMIC DNA]</scope>
    <source>
        <strain evidence="6 7">4552</strain>
    </source>
</reference>
<evidence type="ECO:0000256" key="3">
    <source>
        <dbReference type="ARBA" id="ARBA00022741"/>
    </source>
</evidence>
<evidence type="ECO:0000256" key="1">
    <source>
        <dbReference type="ARBA" id="ARBA00005417"/>
    </source>
</evidence>
<dbReference type="InterPro" id="IPR027417">
    <property type="entry name" value="P-loop_NTPase"/>
</dbReference>
<sequence>MSYIQLIDITKDYVNKQETVHALNRVNFNIEKGEMIAILGTSGSGKSTLLNLIGCLDRCTNGKYIFNGNDITNYNDKELAIIRNINMGFIFQNFSLITDYNVIENVELPLIYRNLLLSNNKKLRKHEIKRLALEYLKRVGMDIYSEQKVTELSGGQQQRIAIARALVNKPDIILADEPTGSLDKNNSLNIINILKDINNTLNTTILLVTHDEQIAKFCNRIIRIEDGIITSSTKIQPV</sequence>
<accession>A0A0A0HWV8</accession>
<evidence type="ECO:0000256" key="4">
    <source>
        <dbReference type="ARBA" id="ARBA00022840"/>
    </source>
</evidence>
<dbReference type="GO" id="GO:0098796">
    <property type="term" value="C:membrane protein complex"/>
    <property type="evidence" value="ECO:0007669"/>
    <property type="project" value="UniProtKB-ARBA"/>
</dbReference>
<dbReference type="Gene3D" id="3.40.50.300">
    <property type="entry name" value="P-loop containing nucleotide triphosphate hydrolases"/>
    <property type="match status" value="1"/>
</dbReference>
<dbReference type="InterPro" id="IPR003593">
    <property type="entry name" value="AAA+_ATPase"/>
</dbReference>
<keyword evidence="3" id="KW-0547">Nucleotide-binding</keyword>
<protein>
    <submittedName>
        <fullName evidence="6">Peptide ABC transporter ATP-binding protein</fullName>
    </submittedName>
</protein>
<dbReference type="FunFam" id="3.40.50.300:FF:000032">
    <property type="entry name" value="Export ABC transporter ATP-binding protein"/>
    <property type="match status" value="1"/>
</dbReference>
<comment type="caution">
    <text evidence="6">The sequence shown here is derived from an EMBL/GenBank/DDBJ whole genome shotgun (WGS) entry which is preliminary data.</text>
</comment>
<evidence type="ECO:0000259" key="5">
    <source>
        <dbReference type="PROSITE" id="PS50893"/>
    </source>
</evidence>
<dbReference type="PROSITE" id="PS50893">
    <property type="entry name" value="ABC_TRANSPORTER_2"/>
    <property type="match status" value="1"/>
</dbReference>
<dbReference type="OrthoDB" id="9802264at2"/>
<feature type="domain" description="ABC transporter" evidence="5">
    <location>
        <begin position="4"/>
        <end position="238"/>
    </location>
</feature>
<dbReference type="GO" id="GO:0022857">
    <property type="term" value="F:transmembrane transporter activity"/>
    <property type="evidence" value="ECO:0007669"/>
    <property type="project" value="UniProtKB-ARBA"/>
</dbReference>
<dbReference type="PANTHER" id="PTHR42798:SF6">
    <property type="entry name" value="CELL DIVISION ATP-BINDING PROTEIN FTSE"/>
    <property type="match status" value="1"/>
</dbReference>
<dbReference type="InterPro" id="IPR017911">
    <property type="entry name" value="MacB-like_ATP-bd"/>
</dbReference>